<dbReference type="PANTHER" id="PTHR28008">
    <property type="entry name" value="DOMAIN PROTEIN, PUTATIVE (AFU_ORTHOLOGUE AFUA_3G10980)-RELATED"/>
    <property type="match status" value="1"/>
</dbReference>
<keyword evidence="1" id="KW-0472">Membrane</keyword>
<dbReference type="Proteomes" id="UP000092596">
    <property type="component" value="Chromosome"/>
</dbReference>
<dbReference type="PATRIC" id="fig|1630135.4.peg.250"/>
<feature type="transmembrane region" description="Helical" evidence="1">
    <location>
        <begin position="42"/>
        <end position="58"/>
    </location>
</feature>
<dbReference type="Pfam" id="PF04892">
    <property type="entry name" value="VanZ"/>
    <property type="match status" value="1"/>
</dbReference>
<dbReference type="PANTHER" id="PTHR28008:SF1">
    <property type="entry name" value="DOMAIN PROTEIN, PUTATIVE (AFU_ORTHOLOGUE AFUA_3G10980)-RELATED"/>
    <property type="match status" value="1"/>
</dbReference>
<accession>A0A1B0ZFT5</accession>
<feature type="transmembrane region" description="Helical" evidence="1">
    <location>
        <begin position="126"/>
        <end position="146"/>
    </location>
</feature>
<proteinExistence type="predicted"/>
<evidence type="ECO:0000313" key="3">
    <source>
        <dbReference type="EMBL" id="ANP26807.1"/>
    </source>
</evidence>
<feature type="domain" description="VanZ-like" evidence="2">
    <location>
        <begin position="61"/>
        <end position="140"/>
    </location>
</feature>
<dbReference type="EMBL" id="CP012117">
    <property type="protein sequence ID" value="ANP26807.1"/>
    <property type="molecule type" value="Genomic_DNA"/>
</dbReference>
<feature type="transmembrane region" description="Helical" evidence="1">
    <location>
        <begin position="94"/>
        <end position="114"/>
    </location>
</feature>
<dbReference type="STRING" id="1630135.DAD186_02480"/>
<keyword evidence="1" id="KW-1133">Transmembrane helix</keyword>
<evidence type="ECO:0000256" key="1">
    <source>
        <dbReference type="SAM" id="Phobius"/>
    </source>
</evidence>
<evidence type="ECO:0000259" key="2">
    <source>
        <dbReference type="Pfam" id="PF04892"/>
    </source>
</evidence>
<organism evidence="3 4">
    <name type="scientific">Dermabacter vaginalis</name>
    <dbReference type="NCBI Taxonomy" id="1630135"/>
    <lineage>
        <taxon>Bacteria</taxon>
        <taxon>Bacillati</taxon>
        <taxon>Actinomycetota</taxon>
        <taxon>Actinomycetes</taxon>
        <taxon>Micrococcales</taxon>
        <taxon>Dermabacteraceae</taxon>
        <taxon>Dermabacter</taxon>
    </lineage>
</organism>
<keyword evidence="1" id="KW-0812">Transmembrane</keyword>
<evidence type="ECO:0000313" key="4">
    <source>
        <dbReference type="Proteomes" id="UP000092596"/>
    </source>
</evidence>
<dbReference type="AlphaFoldDB" id="A0A1B0ZFT5"/>
<gene>
    <name evidence="3" type="ORF">DAD186_02480</name>
</gene>
<dbReference type="NCBIfam" id="NF037970">
    <property type="entry name" value="vanZ_1"/>
    <property type="match status" value="1"/>
</dbReference>
<protein>
    <recommendedName>
        <fullName evidence="2">VanZ-like domain-containing protein</fullName>
    </recommendedName>
</protein>
<reference evidence="3 4" key="1">
    <citation type="submission" date="2015-06" db="EMBL/GenBank/DDBJ databases">
        <title>Investigation of pathophysiology for high-risk pregnancy and development of treatment modality based on it.</title>
        <authorList>
            <person name="Kim B.-C."/>
            <person name="Lim S."/>
        </authorList>
    </citation>
    <scope>NUCLEOTIDE SEQUENCE [LARGE SCALE GENOMIC DNA]</scope>
    <source>
        <strain evidence="3 4">AD1-86</strain>
    </source>
</reference>
<sequence>MNSAPFLALVAALANAVFFMPKIPNAAEPVMSLPGADKIGHTLIFAFTTWAFARLLTLQDQSVLAWSSAPAHGAHERGHAQLGSVFGSVRVRRLLAVIATLILWGAAIEVLQSFMPARSADFTDLLADACGIALGVGALWIELALAQRSRSRLSTN</sequence>
<name>A0A1B0ZFT5_9MICO</name>
<dbReference type="RefSeq" id="WP_065247167.1">
    <property type="nucleotide sequence ID" value="NZ_CP012117.1"/>
</dbReference>
<dbReference type="KEGG" id="dva:DAD186_02480"/>
<dbReference type="InterPro" id="IPR006976">
    <property type="entry name" value="VanZ-like"/>
</dbReference>